<dbReference type="PANTHER" id="PTHR22642">
    <property type="entry name" value="IMIDAZOLONEPROPIONASE"/>
    <property type="match status" value="1"/>
</dbReference>
<feature type="domain" description="Amidohydrolase 3" evidence="1">
    <location>
        <begin position="74"/>
        <end position="553"/>
    </location>
</feature>
<dbReference type="InterPro" id="IPR013108">
    <property type="entry name" value="Amidohydro_3"/>
</dbReference>
<dbReference type="InterPro" id="IPR032466">
    <property type="entry name" value="Metal_Hydrolase"/>
</dbReference>
<proteinExistence type="predicted"/>
<dbReference type="SUPFAM" id="SSF51556">
    <property type="entry name" value="Metallo-dependent hydrolases"/>
    <property type="match status" value="1"/>
</dbReference>
<dbReference type="Proteomes" id="UP000305546">
    <property type="component" value="Unassembled WGS sequence"/>
</dbReference>
<dbReference type="PANTHER" id="PTHR22642:SF21">
    <property type="entry name" value="PERIPLASMIC PROTEIN"/>
    <property type="match status" value="1"/>
</dbReference>
<evidence type="ECO:0000259" key="1">
    <source>
        <dbReference type="Pfam" id="PF07969"/>
    </source>
</evidence>
<name>A0A5C4LS75_9PSEU</name>
<dbReference type="InterPro" id="IPR011059">
    <property type="entry name" value="Metal-dep_hydrolase_composite"/>
</dbReference>
<gene>
    <name evidence="2" type="ORF">FG385_27165</name>
</gene>
<dbReference type="Gene3D" id="3.10.310.70">
    <property type="match status" value="1"/>
</dbReference>
<dbReference type="AlphaFoldDB" id="A0A5C4LS75"/>
<organism evidence="2 3">
    <name type="scientific">Amycolatopsis alkalitolerans</name>
    <dbReference type="NCBI Taxonomy" id="2547244"/>
    <lineage>
        <taxon>Bacteria</taxon>
        <taxon>Bacillati</taxon>
        <taxon>Actinomycetota</taxon>
        <taxon>Actinomycetes</taxon>
        <taxon>Pseudonocardiales</taxon>
        <taxon>Pseudonocardiaceae</taxon>
        <taxon>Amycolatopsis</taxon>
    </lineage>
</organism>
<sequence length="559" mass="59760">MPGSALSVVDGLARPGSHPELKEGFVAVSTKSAGTVYVNGRIWAGRGLEVPALAVRDGRVLALGEQARELAGAEVVDLRGRRVIPGLIDGHLHAARAGATWSAELHWTGVPDVVAALATIEAAARQRRPGEWIRAIGGWHPCQFAESREPTRAELDAVAPDHPVYVQALYESAVLNTAGIRATGLDGIDGDPPGGRVERDPVTGAATGRIEGMGAFTHCLDAIAPPGPVEQRRSTAAMFADLHASGLTGIVDPGGFGMAPERYEPLFSLWRDRELSMRMRLFLSAVDPGQEYAQLESWLRHAHSRFGDDMLQFLGIGEVVHFGCHDFEGLTGFGISEESAAQLYDISYATAARGWPMNIHAVLDSSIDVILDCWEAVDKLIPLAGLRFSVSHADRVSARNLRRLRALGAGVVLDDHQVFKAAASESVWGRAAMATVPPVADVLAEAIPLAAGTDASRASSYSPWLSLWWLVAGTSLDGVPRRSKEHLLSRERALEAYTEGSAWLSFEESDRGHLRPGARADFAVLSEDYFSVPAERIPAISAELTVVGGRVVHSTGAVG</sequence>
<keyword evidence="3" id="KW-1185">Reference proteome</keyword>
<dbReference type="EMBL" id="VDFW01000031">
    <property type="protein sequence ID" value="TNC21802.1"/>
    <property type="molecule type" value="Genomic_DNA"/>
</dbReference>
<dbReference type="Gene3D" id="2.30.40.10">
    <property type="entry name" value="Urease, subunit C, domain 1"/>
    <property type="match status" value="1"/>
</dbReference>
<dbReference type="GO" id="GO:0016810">
    <property type="term" value="F:hydrolase activity, acting on carbon-nitrogen (but not peptide) bonds"/>
    <property type="evidence" value="ECO:0007669"/>
    <property type="project" value="InterPro"/>
</dbReference>
<evidence type="ECO:0000313" key="3">
    <source>
        <dbReference type="Proteomes" id="UP000305546"/>
    </source>
</evidence>
<dbReference type="Pfam" id="PF07969">
    <property type="entry name" value="Amidohydro_3"/>
    <property type="match status" value="1"/>
</dbReference>
<keyword evidence="2" id="KW-0378">Hydrolase</keyword>
<dbReference type="SUPFAM" id="SSF51338">
    <property type="entry name" value="Composite domain of metallo-dependent hydrolases"/>
    <property type="match status" value="1"/>
</dbReference>
<dbReference type="Gene3D" id="3.20.20.140">
    <property type="entry name" value="Metal-dependent hydrolases"/>
    <property type="match status" value="1"/>
</dbReference>
<protein>
    <submittedName>
        <fullName evidence="2">Amidohydrolase</fullName>
    </submittedName>
</protein>
<accession>A0A5C4LS75</accession>
<evidence type="ECO:0000313" key="2">
    <source>
        <dbReference type="EMBL" id="TNC21802.1"/>
    </source>
</evidence>
<comment type="caution">
    <text evidence="2">The sequence shown here is derived from an EMBL/GenBank/DDBJ whole genome shotgun (WGS) entry which is preliminary data.</text>
</comment>
<reference evidence="2 3" key="1">
    <citation type="submission" date="2019-06" db="EMBL/GenBank/DDBJ databases">
        <title>Amycolatopsis alkalitolerans sp. nov., isolated from Gastrodia elata Blume.</title>
        <authorList>
            <person name="Narsing Rao M.P."/>
            <person name="Li W.J."/>
        </authorList>
    </citation>
    <scope>NUCLEOTIDE SEQUENCE [LARGE SCALE GENOMIC DNA]</scope>
    <source>
        <strain evidence="2 3">SYSUP0005</strain>
    </source>
</reference>